<evidence type="ECO:0000256" key="2">
    <source>
        <dbReference type="ARBA" id="ARBA00022649"/>
    </source>
</evidence>
<dbReference type="PANTHER" id="PTHR35601">
    <property type="entry name" value="TOXIN RELE"/>
    <property type="match status" value="1"/>
</dbReference>
<dbReference type="InterPro" id="IPR007712">
    <property type="entry name" value="RelE/ParE_toxin"/>
</dbReference>
<dbReference type="NCBIfam" id="TIGR02385">
    <property type="entry name" value="RelE_StbE"/>
    <property type="match status" value="1"/>
</dbReference>
<keyword evidence="4" id="KW-1185">Reference proteome</keyword>
<dbReference type="Gene3D" id="3.30.2310.20">
    <property type="entry name" value="RelE-like"/>
    <property type="match status" value="1"/>
</dbReference>
<gene>
    <name evidence="3" type="ORF">JonanDRAFT_1233</name>
</gene>
<dbReference type="OrthoDB" id="9805098at2"/>
<dbReference type="eggNOG" id="COG2026">
    <property type="taxonomic scope" value="Bacteria"/>
</dbReference>
<dbReference type="EMBL" id="CM001376">
    <property type="protein sequence ID" value="EHM13599.1"/>
    <property type="molecule type" value="Genomic_DNA"/>
</dbReference>
<dbReference type="PANTHER" id="PTHR35601:SF1">
    <property type="entry name" value="TOXIN RELE"/>
    <property type="match status" value="1"/>
</dbReference>
<name>H0ULV8_9BACT</name>
<organism evidence="3 4">
    <name type="scientific">Jonquetella anthropi DSM 22815</name>
    <dbReference type="NCBI Taxonomy" id="885272"/>
    <lineage>
        <taxon>Bacteria</taxon>
        <taxon>Thermotogati</taxon>
        <taxon>Synergistota</taxon>
        <taxon>Synergistia</taxon>
        <taxon>Synergistales</taxon>
        <taxon>Dethiosulfovibrionaceae</taxon>
        <taxon>Jonquetella</taxon>
    </lineage>
</organism>
<proteinExistence type="inferred from homology"/>
<dbReference type="InterPro" id="IPR035093">
    <property type="entry name" value="RelE/ParE_toxin_dom_sf"/>
</dbReference>
<dbReference type="HOGENOM" id="CLU_155761_1_1_0"/>
<reference evidence="3 4" key="1">
    <citation type="submission" date="2011-11" db="EMBL/GenBank/DDBJ databases">
        <title>The Noncontiguous Finished genome of Jonquetella anthropi DSM 22815.</title>
        <authorList>
            <consortium name="US DOE Joint Genome Institute (JGI-PGF)"/>
            <person name="Lucas S."/>
            <person name="Copeland A."/>
            <person name="Lapidus A."/>
            <person name="Glavina del Rio T."/>
            <person name="Dalin E."/>
            <person name="Tice H."/>
            <person name="Bruce D."/>
            <person name="Goodwin L."/>
            <person name="Pitluck S."/>
            <person name="Peters L."/>
            <person name="Mikhailova N."/>
            <person name="Held B."/>
            <person name="Kyrpides N."/>
            <person name="Mavromatis K."/>
            <person name="Ivanova N."/>
            <person name="Markowitz V."/>
            <person name="Cheng J.-F."/>
            <person name="Hugenholtz P."/>
            <person name="Woyke T."/>
            <person name="Wu D."/>
            <person name="Gronow S."/>
            <person name="Wellnitz S."/>
            <person name="Brambilla E."/>
            <person name="Klenk H.-P."/>
            <person name="Eisen J.A."/>
        </authorList>
    </citation>
    <scope>NUCLEOTIDE SEQUENCE [LARGE SCALE GENOMIC DNA]</scope>
    <source>
        <strain evidence="3 4">DSM 22815</strain>
    </source>
</reference>
<keyword evidence="2" id="KW-1277">Toxin-antitoxin system</keyword>
<dbReference type="Proteomes" id="UP000003806">
    <property type="component" value="Chromosome"/>
</dbReference>
<evidence type="ECO:0000313" key="3">
    <source>
        <dbReference type="EMBL" id="EHM13599.1"/>
    </source>
</evidence>
<dbReference type="AlphaFoldDB" id="H0ULV8"/>
<dbReference type="RefSeq" id="WP_008523191.1">
    <property type="nucleotide sequence ID" value="NZ_CM001376.1"/>
</dbReference>
<evidence type="ECO:0000313" key="4">
    <source>
        <dbReference type="Proteomes" id="UP000003806"/>
    </source>
</evidence>
<sequence>MDWTIEWSERSLKDLQSLEKQVRNRVYSYLDVISKLPNPRLRGRSLTGNLDEYWRYRIGDYRVICDIQDNRLIVLILQVGHRRDIYKRRSLMR</sequence>
<comment type="similarity">
    <text evidence="1">Belongs to the RelE toxin family.</text>
</comment>
<dbReference type="SUPFAM" id="SSF143011">
    <property type="entry name" value="RelE-like"/>
    <property type="match status" value="1"/>
</dbReference>
<dbReference type="STRING" id="885272.JonanDRAFT_1233"/>
<dbReference type="Pfam" id="PF05016">
    <property type="entry name" value="ParE_toxin"/>
    <property type="match status" value="1"/>
</dbReference>
<accession>H0ULV8</accession>
<protein>
    <submittedName>
        <fullName evidence="3">Addiction module toxin, RelE/StbE family</fullName>
    </submittedName>
</protein>
<evidence type="ECO:0000256" key="1">
    <source>
        <dbReference type="ARBA" id="ARBA00006226"/>
    </source>
</evidence>